<feature type="domain" description="AAA+ ATPase" evidence="5">
    <location>
        <begin position="479"/>
        <end position="619"/>
    </location>
</feature>
<evidence type="ECO:0000256" key="2">
    <source>
        <dbReference type="ARBA" id="ARBA00022741"/>
    </source>
</evidence>
<dbReference type="Gene3D" id="1.10.8.60">
    <property type="match status" value="2"/>
</dbReference>
<evidence type="ECO:0000259" key="5">
    <source>
        <dbReference type="SMART" id="SM00382"/>
    </source>
</evidence>
<protein>
    <submittedName>
        <fullName evidence="6">AAA family ATPase</fullName>
    </submittedName>
</protein>
<dbReference type="SUPFAM" id="SSF52540">
    <property type="entry name" value="P-loop containing nucleoside triphosphate hydrolases"/>
    <property type="match status" value="2"/>
</dbReference>
<comment type="caution">
    <text evidence="6">The sequence shown here is derived from an EMBL/GenBank/DDBJ whole genome shotgun (WGS) entry which is preliminary data.</text>
</comment>
<evidence type="ECO:0000256" key="4">
    <source>
        <dbReference type="SAM" id="MobiDB-lite"/>
    </source>
</evidence>
<dbReference type="PANTHER" id="PTHR43392:SF2">
    <property type="entry name" value="AAA-TYPE ATPASE FAMILY PROTEIN _ ANKYRIN REPEAT FAMILY PROTEIN"/>
    <property type="match status" value="1"/>
</dbReference>
<sequence length="990" mass="104720">MSQTDPRGLRTILDALEVPRPAGPVLIDVAPGQYRIDALRCWGTVVIAALGGPGSVVIDGAAAYNFQVEGHMTLWGLVLRNWHETGRALAVMGGTAVVEDCEFLAKSGNAVSAWGGSELFLQRSTVREGAVVYSDAAGLIEASEVVGSSTCGIALRDGSRVSVRNTLVRGAAEHGILVASGVNALIEQCRVEDAGQAGILVREHAQTAIRASEIHRSTQCGLVVRDSGQADVHGLLVAEPAIDGVWCTSSGALTAARMTVRAPARHGVSVDEGSTATLTDWEVARAGAHGILSGDGGKLALIRGTVSESDVGAGVTADGSLIMDGTLVARSGRVGLAVDAGARVVMQGCRITDTDGPGIITTQGSHVEIRHLVAEGNKAEDRLDVPPVETAAAPAQAPAAPAPSAAEPVRTEPVPTDPVRTGSGRSEVPVTAEAVDGLLAELDSMVGLREVKDEIRKVVTFLRVAEQRRAAGLPEGPAIGWHMVFSGSPGTGKTTVARVYGRLLAALGVVAGGHFTEVSRADLVGSHLGETTAMTTAVFNRARGGVLFIDEAYSLSRRFGSGADFGQEAIDTLVKLLEDHREEVVVVFAGYSAEMREFLSANPGLQSRISRTIEFEDYSPDELVGIFERLTGQYGFLLAEPTRAALAAHFRQARRTESFGNGREARRIFEAALEQQALRLADLEDTPAPDELVLLLPEDLDGVVDRGLGARFAEARDAGQLDRILGELSAMVGLEGIKAEIRGLTDLIVTTRRRREAGLPADPMPSHLIFSGPPGTGKTTVARLYGSLLAALGVLARGQVVEVSRSDLVGQYVGSTAIRTAEQFERARGGVLFIDEAYTLARPGGTGHDFGQEAIDTLVKLMEDHRDEVVVIAAGYTDEMRAFLDVNPGLASRFSATIAFPSYSPEELLTILAHQAESSGFETPDATLQAVRARIAADPERFARGNAREIRKLFDEVKSAHARRVAALERTGREATLDDLRVLLPEDAAR</sequence>
<dbReference type="Pfam" id="PF13229">
    <property type="entry name" value="Beta_helix"/>
    <property type="match status" value="2"/>
</dbReference>
<dbReference type="Pfam" id="PF17866">
    <property type="entry name" value="AAA_lid_6"/>
    <property type="match status" value="2"/>
</dbReference>
<feature type="domain" description="AAA+ ATPase" evidence="5">
    <location>
        <begin position="764"/>
        <end position="904"/>
    </location>
</feature>
<evidence type="ECO:0000256" key="1">
    <source>
        <dbReference type="ARBA" id="ARBA00010378"/>
    </source>
</evidence>
<keyword evidence="3" id="KW-0067">ATP-binding</keyword>
<dbReference type="Gene3D" id="2.160.20.10">
    <property type="entry name" value="Single-stranded right-handed beta-helix, Pectin lyase-like"/>
    <property type="match status" value="2"/>
</dbReference>
<dbReference type="SUPFAM" id="SSF51126">
    <property type="entry name" value="Pectin lyase-like"/>
    <property type="match status" value="2"/>
</dbReference>
<evidence type="ECO:0000313" key="7">
    <source>
        <dbReference type="Proteomes" id="UP001223390"/>
    </source>
</evidence>
<dbReference type="SMART" id="SM00382">
    <property type="entry name" value="AAA"/>
    <property type="match status" value="2"/>
</dbReference>
<dbReference type="InterPro" id="IPR039448">
    <property type="entry name" value="Beta_helix"/>
</dbReference>
<proteinExistence type="inferred from homology"/>
<dbReference type="PRINTS" id="PR00819">
    <property type="entry name" value="CBXCFQXSUPER"/>
</dbReference>
<dbReference type="RefSeq" id="WP_285340710.1">
    <property type="nucleotide sequence ID" value="NZ_JASITI010000004.1"/>
</dbReference>
<dbReference type="Proteomes" id="UP001223390">
    <property type="component" value="Unassembled WGS sequence"/>
</dbReference>
<dbReference type="InterPro" id="IPR011050">
    <property type="entry name" value="Pectin_lyase_fold/virulence"/>
</dbReference>
<organism evidence="6 7">
    <name type="scientific">Streptomyces katrae</name>
    <dbReference type="NCBI Taxonomy" id="68223"/>
    <lineage>
        <taxon>Bacteria</taxon>
        <taxon>Bacillati</taxon>
        <taxon>Actinomycetota</taxon>
        <taxon>Actinomycetes</taxon>
        <taxon>Kitasatosporales</taxon>
        <taxon>Streptomycetaceae</taxon>
        <taxon>Streptomyces</taxon>
    </lineage>
</organism>
<feature type="region of interest" description="Disordered" evidence="4">
    <location>
        <begin position="390"/>
        <end position="427"/>
    </location>
</feature>
<keyword evidence="2" id="KW-0547">Nucleotide-binding</keyword>
<dbReference type="InterPro" id="IPR050773">
    <property type="entry name" value="CbxX/CfxQ_RuBisCO_ESX"/>
</dbReference>
<dbReference type="EMBL" id="JASITI010000004">
    <property type="protein sequence ID" value="MDK9494999.1"/>
    <property type="molecule type" value="Genomic_DNA"/>
</dbReference>
<accession>A0ABT7GNW0</accession>
<comment type="similarity">
    <text evidence="1">Belongs to the CbxX/CfxQ family.</text>
</comment>
<feature type="compositionally biased region" description="Low complexity" evidence="4">
    <location>
        <begin position="390"/>
        <end position="408"/>
    </location>
</feature>
<dbReference type="InterPro" id="IPR000641">
    <property type="entry name" value="CbxX/CfxQ"/>
</dbReference>
<dbReference type="CDD" id="cd00009">
    <property type="entry name" value="AAA"/>
    <property type="match status" value="1"/>
</dbReference>
<dbReference type="InterPro" id="IPR012334">
    <property type="entry name" value="Pectin_lyas_fold"/>
</dbReference>
<name>A0ABT7GNW0_9ACTN</name>
<dbReference type="Pfam" id="PF00004">
    <property type="entry name" value="AAA"/>
    <property type="match status" value="2"/>
</dbReference>
<reference evidence="6 7" key="1">
    <citation type="submission" date="2023-05" db="EMBL/GenBank/DDBJ databases">
        <title>Sequencing and Assembly of Streptomyces sp. NP73.</title>
        <authorList>
            <person name="Konwar A.N."/>
            <person name="Saikia K."/>
            <person name="Thakur D."/>
        </authorList>
    </citation>
    <scope>NUCLEOTIDE SEQUENCE [LARGE SCALE GENOMIC DNA]</scope>
    <source>
        <strain evidence="6 7">NP73</strain>
    </source>
</reference>
<dbReference type="SMART" id="SM00710">
    <property type="entry name" value="PbH1"/>
    <property type="match status" value="6"/>
</dbReference>
<dbReference type="PANTHER" id="PTHR43392">
    <property type="entry name" value="AAA-TYPE ATPASE FAMILY PROTEIN / ANKYRIN REPEAT FAMILY PROTEIN"/>
    <property type="match status" value="1"/>
</dbReference>
<dbReference type="InterPro" id="IPR003593">
    <property type="entry name" value="AAA+_ATPase"/>
</dbReference>
<dbReference type="InterPro" id="IPR006626">
    <property type="entry name" value="PbH1"/>
</dbReference>
<dbReference type="InterPro" id="IPR027417">
    <property type="entry name" value="P-loop_NTPase"/>
</dbReference>
<keyword evidence="7" id="KW-1185">Reference proteome</keyword>
<dbReference type="InterPro" id="IPR003959">
    <property type="entry name" value="ATPase_AAA_core"/>
</dbReference>
<evidence type="ECO:0000256" key="3">
    <source>
        <dbReference type="ARBA" id="ARBA00022840"/>
    </source>
</evidence>
<dbReference type="InterPro" id="IPR041627">
    <property type="entry name" value="AAA_lid_6"/>
</dbReference>
<dbReference type="Gene3D" id="3.40.50.300">
    <property type="entry name" value="P-loop containing nucleotide triphosphate hydrolases"/>
    <property type="match status" value="2"/>
</dbReference>
<evidence type="ECO:0000313" key="6">
    <source>
        <dbReference type="EMBL" id="MDK9494999.1"/>
    </source>
</evidence>
<gene>
    <name evidence="6" type="ORF">QEZ40_004432</name>
</gene>